<dbReference type="InterPro" id="IPR008266">
    <property type="entry name" value="Tyr_kinase_AS"/>
</dbReference>
<dbReference type="Pfam" id="PF00069">
    <property type="entry name" value="Pkinase"/>
    <property type="match status" value="1"/>
</dbReference>
<evidence type="ECO:0000256" key="16">
    <source>
        <dbReference type="ARBA" id="ARBA00022989"/>
    </source>
</evidence>
<comment type="catalytic activity">
    <reaction evidence="21">
        <text>L-seryl-[protein] + ATP = O-phospho-L-seryl-[protein] + ADP + H(+)</text>
        <dbReference type="Rhea" id="RHEA:17989"/>
        <dbReference type="Rhea" id="RHEA-COMP:9863"/>
        <dbReference type="Rhea" id="RHEA-COMP:11604"/>
        <dbReference type="ChEBI" id="CHEBI:15378"/>
        <dbReference type="ChEBI" id="CHEBI:29999"/>
        <dbReference type="ChEBI" id="CHEBI:30616"/>
        <dbReference type="ChEBI" id="CHEBI:83421"/>
        <dbReference type="ChEBI" id="CHEBI:456216"/>
        <dbReference type="EC" id="2.7.11.1"/>
    </reaction>
</comment>
<evidence type="ECO:0000256" key="10">
    <source>
        <dbReference type="ARBA" id="ARBA00022692"/>
    </source>
</evidence>
<dbReference type="Proteomes" id="UP000636709">
    <property type="component" value="Unassembled WGS sequence"/>
</dbReference>
<evidence type="ECO:0000256" key="13">
    <source>
        <dbReference type="ARBA" id="ARBA00022741"/>
    </source>
</evidence>
<evidence type="ECO:0000256" key="12">
    <source>
        <dbReference type="ARBA" id="ARBA00022737"/>
    </source>
</evidence>
<comment type="subcellular location">
    <subcellularLocation>
        <location evidence="1">Cell membrane</location>
        <topology evidence="1">Single-pass membrane protein</topology>
    </subcellularLocation>
    <subcellularLocation>
        <location evidence="2">Membrane</location>
        <topology evidence="2">Single-pass type I membrane protein</topology>
    </subcellularLocation>
</comment>
<dbReference type="InterPro" id="IPR000719">
    <property type="entry name" value="Prot_kinase_dom"/>
</dbReference>
<dbReference type="EC" id="2.7.11.1" evidence="4"/>
<dbReference type="PANTHER" id="PTHR48005:SF70">
    <property type="entry name" value="MDIS1-INTERACTING RECEPTOR LIKE KINASE 2-LIKE"/>
    <property type="match status" value="1"/>
</dbReference>
<evidence type="ECO:0000256" key="11">
    <source>
        <dbReference type="ARBA" id="ARBA00022729"/>
    </source>
</evidence>
<feature type="binding site" evidence="22">
    <location>
        <position position="349"/>
    </location>
    <ligand>
        <name>ATP</name>
        <dbReference type="ChEBI" id="CHEBI:30616"/>
    </ligand>
</feature>
<evidence type="ECO:0000256" key="20">
    <source>
        <dbReference type="ARBA" id="ARBA00047899"/>
    </source>
</evidence>
<evidence type="ECO:0000256" key="1">
    <source>
        <dbReference type="ARBA" id="ARBA00004162"/>
    </source>
</evidence>
<keyword evidence="13 22" id="KW-0547">Nucleotide-binding</keyword>
<dbReference type="GO" id="GO:0005524">
    <property type="term" value="F:ATP binding"/>
    <property type="evidence" value="ECO:0007669"/>
    <property type="project" value="UniProtKB-UniRule"/>
</dbReference>
<evidence type="ECO:0000256" key="22">
    <source>
        <dbReference type="PROSITE-ProRule" id="PRU10141"/>
    </source>
</evidence>
<proteinExistence type="inferred from homology"/>
<feature type="transmembrane region" description="Helical" evidence="23">
    <location>
        <begin position="258"/>
        <end position="280"/>
    </location>
</feature>
<evidence type="ECO:0000256" key="15">
    <source>
        <dbReference type="ARBA" id="ARBA00022840"/>
    </source>
</evidence>
<evidence type="ECO:0000256" key="9">
    <source>
        <dbReference type="ARBA" id="ARBA00022679"/>
    </source>
</evidence>
<gene>
    <name evidence="25" type="ORF">HU200_040806</name>
</gene>
<dbReference type="EMBL" id="JACEFO010001972">
    <property type="protein sequence ID" value="KAF8690452.1"/>
    <property type="molecule type" value="Genomic_DNA"/>
</dbReference>
<dbReference type="Gene3D" id="3.80.10.10">
    <property type="entry name" value="Ribonuclease Inhibitor"/>
    <property type="match status" value="1"/>
</dbReference>
<feature type="transmembrane region" description="Helical" evidence="23">
    <location>
        <begin position="486"/>
        <end position="507"/>
    </location>
</feature>
<evidence type="ECO:0000313" key="26">
    <source>
        <dbReference type="Proteomes" id="UP000636709"/>
    </source>
</evidence>
<reference evidence="25" key="1">
    <citation type="submission" date="2020-07" db="EMBL/GenBank/DDBJ databases">
        <title>Genome sequence and genetic diversity analysis of an under-domesticated orphan crop, white fonio (Digitaria exilis).</title>
        <authorList>
            <person name="Bennetzen J.L."/>
            <person name="Chen S."/>
            <person name="Ma X."/>
            <person name="Wang X."/>
            <person name="Yssel A.E.J."/>
            <person name="Chaluvadi S.R."/>
            <person name="Johnson M."/>
            <person name="Gangashetty P."/>
            <person name="Hamidou F."/>
            <person name="Sanogo M.D."/>
            <person name="Zwaenepoel A."/>
            <person name="Wallace J."/>
            <person name="Van De Peer Y."/>
            <person name="Van Deynze A."/>
        </authorList>
    </citation>
    <scope>NUCLEOTIDE SEQUENCE</scope>
    <source>
        <tissue evidence="25">Leaves</tissue>
    </source>
</reference>
<evidence type="ECO:0000256" key="8">
    <source>
        <dbReference type="ARBA" id="ARBA00022626"/>
    </source>
</evidence>
<dbReference type="SMART" id="SM00369">
    <property type="entry name" value="LRR_TYP"/>
    <property type="match status" value="4"/>
</dbReference>
<keyword evidence="9" id="KW-0808">Transferase</keyword>
<keyword evidence="6" id="KW-0597">Phosphoprotein</keyword>
<dbReference type="SUPFAM" id="SSF52058">
    <property type="entry name" value="L domain-like"/>
    <property type="match status" value="1"/>
</dbReference>
<organism evidence="25 26">
    <name type="scientific">Digitaria exilis</name>
    <dbReference type="NCBI Taxonomy" id="1010633"/>
    <lineage>
        <taxon>Eukaryota</taxon>
        <taxon>Viridiplantae</taxon>
        <taxon>Streptophyta</taxon>
        <taxon>Embryophyta</taxon>
        <taxon>Tracheophyta</taxon>
        <taxon>Spermatophyta</taxon>
        <taxon>Magnoliopsida</taxon>
        <taxon>Liliopsida</taxon>
        <taxon>Poales</taxon>
        <taxon>Poaceae</taxon>
        <taxon>PACMAD clade</taxon>
        <taxon>Panicoideae</taxon>
        <taxon>Panicodae</taxon>
        <taxon>Paniceae</taxon>
        <taxon>Anthephorinae</taxon>
        <taxon>Digitaria</taxon>
    </lineage>
</organism>
<comment type="catalytic activity">
    <reaction evidence="20">
        <text>L-threonyl-[protein] + ATP = O-phospho-L-threonyl-[protein] + ADP + H(+)</text>
        <dbReference type="Rhea" id="RHEA:46608"/>
        <dbReference type="Rhea" id="RHEA-COMP:11060"/>
        <dbReference type="Rhea" id="RHEA-COMP:11605"/>
        <dbReference type="ChEBI" id="CHEBI:15378"/>
        <dbReference type="ChEBI" id="CHEBI:30013"/>
        <dbReference type="ChEBI" id="CHEBI:30616"/>
        <dbReference type="ChEBI" id="CHEBI:61977"/>
        <dbReference type="ChEBI" id="CHEBI:456216"/>
        <dbReference type="EC" id="2.7.11.1"/>
    </reaction>
</comment>
<dbReference type="InterPro" id="IPR011009">
    <property type="entry name" value="Kinase-like_dom_sf"/>
</dbReference>
<protein>
    <recommendedName>
        <fullName evidence="4">non-specific serine/threonine protein kinase</fullName>
        <ecNumber evidence="4">2.7.11.1</ecNumber>
    </recommendedName>
</protein>
<keyword evidence="19" id="KW-0325">Glycoprotein</keyword>
<comment type="caution">
    <text evidence="25">The sequence shown here is derived from an EMBL/GenBank/DDBJ whole genome shotgun (WGS) entry which is preliminary data.</text>
</comment>
<dbReference type="InterPro" id="IPR001611">
    <property type="entry name" value="Leu-rich_rpt"/>
</dbReference>
<evidence type="ECO:0000259" key="24">
    <source>
        <dbReference type="PROSITE" id="PS50011"/>
    </source>
</evidence>
<keyword evidence="15 22" id="KW-0067">ATP-binding</keyword>
<keyword evidence="8" id="KW-1070">Brassinosteroid signaling pathway</keyword>
<evidence type="ECO:0000256" key="23">
    <source>
        <dbReference type="SAM" id="Phobius"/>
    </source>
</evidence>
<name>A0A835B7R9_9POAL</name>
<keyword evidence="18" id="KW-0675">Receptor</keyword>
<keyword evidence="11" id="KW-0732">Signal</keyword>
<dbReference type="OrthoDB" id="1913693at2759"/>
<keyword evidence="12" id="KW-0677">Repeat</keyword>
<keyword evidence="14" id="KW-0418">Kinase</keyword>
<keyword evidence="7" id="KW-0433">Leucine-rich repeat</keyword>
<comment type="similarity">
    <text evidence="3">Belongs to the RLP family.</text>
</comment>
<evidence type="ECO:0000256" key="3">
    <source>
        <dbReference type="ARBA" id="ARBA00009592"/>
    </source>
</evidence>
<dbReference type="FunFam" id="3.80.10.10:FF:000111">
    <property type="entry name" value="LRR receptor-like serine/threonine-protein kinase ERECTA"/>
    <property type="match status" value="1"/>
</dbReference>
<evidence type="ECO:0000256" key="6">
    <source>
        <dbReference type="ARBA" id="ARBA00022553"/>
    </source>
</evidence>
<keyword evidence="10 23" id="KW-0812">Transmembrane</keyword>
<evidence type="ECO:0000313" key="25">
    <source>
        <dbReference type="EMBL" id="KAF8690452.1"/>
    </source>
</evidence>
<evidence type="ECO:0000256" key="21">
    <source>
        <dbReference type="ARBA" id="ARBA00048679"/>
    </source>
</evidence>
<evidence type="ECO:0000256" key="18">
    <source>
        <dbReference type="ARBA" id="ARBA00023170"/>
    </source>
</evidence>
<dbReference type="FunFam" id="3.80.10.10:FF:001678">
    <property type="entry name" value="Calmodulin-binding receptor kinase CaMRLK"/>
    <property type="match status" value="1"/>
</dbReference>
<keyword evidence="16 23" id="KW-1133">Transmembrane helix</keyword>
<dbReference type="InterPro" id="IPR051420">
    <property type="entry name" value="Ser_Thr_Kinases_DiverseReg"/>
</dbReference>
<sequence length="595" mass="65846">MDLELSDNRLSAGIPVALLNLTELNTLSLEMDELTGSIPHEIGLLHNLSLEKLEKLIINDNNLTGKIPPELSNLVNLYTLDPSQNQFSGHIPPEFGQLGNLQYLNISANKLSGSIPLELGNCIKLISLALNHNSLSGDLPVAIGNLRSLQIVLDVSNNKLTGRLPAELGNLAQLELLNLSHNEFSGNIPPSIGSMDSLLTLDVSYNNLEGALPTGRLFRNASIRWFLHNKDLCGHLSGLPLCSSIPVLKHHNARIHNLGLAISIPMCIAIILLISVIVILQKGKGSHINTGTAGTRDVLSVWNFDGKLAFEDIAEATENFSDKYIIGSGGYGTVYKAQLQGGRLVAVKKLQPSEEDMNGEKGFLSEIEVLAKIWHRSIVNMYGFCSHPRYRFLIYDYIERGNLCAILKNEELSKELDWSKRVDIATDVAQAIYYLHQECNPPIIHRDITSNNILLDAAFKAYVSDFGIARMLKPDSSNWSELAGTYGYIAPGICFGVVVLEIMMGMYPTELESIASMGQRQELEMEDILDKRPSLPTIAEKKEIVLLVEVAFACLQTAPQYRPEMQDVYQKLVMHKPHHSASPSHGFRLEEIREV</sequence>
<dbReference type="PROSITE" id="PS50011">
    <property type="entry name" value="PROTEIN_KINASE_DOM"/>
    <property type="match status" value="1"/>
</dbReference>
<evidence type="ECO:0000256" key="19">
    <source>
        <dbReference type="ARBA" id="ARBA00023180"/>
    </source>
</evidence>
<feature type="domain" description="Protein kinase" evidence="24">
    <location>
        <begin position="320"/>
        <end position="588"/>
    </location>
</feature>
<dbReference type="InterPro" id="IPR032675">
    <property type="entry name" value="LRR_dom_sf"/>
</dbReference>
<dbReference type="GO" id="GO:0004674">
    <property type="term" value="F:protein serine/threonine kinase activity"/>
    <property type="evidence" value="ECO:0007669"/>
    <property type="project" value="UniProtKB-KW"/>
</dbReference>
<dbReference type="FunFam" id="3.30.200.20:FF:000309">
    <property type="entry name" value="Leucine-rich repeat receptor protein kinase MSP1"/>
    <property type="match status" value="1"/>
</dbReference>
<keyword evidence="5" id="KW-0723">Serine/threonine-protein kinase</keyword>
<keyword evidence="26" id="KW-1185">Reference proteome</keyword>
<dbReference type="GO" id="GO:0009742">
    <property type="term" value="P:brassinosteroid mediated signaling pathway"/>
    <property type="evidence" value="ECO:0007669"/>
    <property type="project" value="UniProtKB-KW"/>
</dbReference>
<dbReference type="PROSITE" id="PS00109">
    <property type="entry name" value="PROTEIN_KINASE_TYR"/>
    <property type="match status" value="1"/>
</dbReference>
<dbReference type="GO" id="GO:0005886">
    <property type="term" value="C:plasma membrane"/>
    <property type="evidence" value="ECO:0007669"/>
    <property type="project" value="UniProtKB-SubCell"/>
</dbReference>
<dbReference type="Pfam" id="PF00560">
    <property type="entry name" value="LRR_1"/>
    <property type="match status" value="5"/>
</dbReference>
<dbReference type="PANTHER" id="PTHR48005">
    <property type="entry name" value="LEUCINE RICH REPEAT KINASE 2"/>
    <property type="match status" value="1"/>
</dbReference>
<evidence type="ECO:0000256" key="2">
    <source>
        <dbReference type="ARBA" id="ARBA00004479"/>
    </source>
</evidence>
<dbReference type="PROSITE" id="PS00107">
    <property type="entry name" value="PROTEIN_KINASE_ATP"/>
    <property type="match status" value="1"/>
</dbReference>
<evidence type="ECO:0000256" key="7">
    <source>
        <dbReference type="ARBA" id="ARBA00022614"/>
    </source>
</evidence>
<evidence type="ECO:0000256" key="14">
    <source>
        <dbReference type="ARBA" id="ARBA00022777"/>
    </source>
</evidence>
<keyword evidence="17 23" id="KW-0472">Membrane</keyword>
<dbReference type="SUPFAM" id="SSF56112">
    <property type="entry name" value="Protein kinase-like (PK-like)"/>
    <property type="match status" value="1"/>
</dbReference>
<dbReference type="InterPro" id="IPR003591">
    <property type="entry name" value="Leu-rich_rpt_typical-subtyp"/>
</dbReference>
<dbReference type="Gene3D" id="3.30.200.20">
    <property type="entry name" value="Phosphorylase Kinase, domain 1"/>
    <property type="match status" value="1"/>
</dbReference>
<accession>A0A835B7R9</accession>
<evidence type="ECO:0000256" key="4">
    <source>
        <dbReference type="ARBA" id="ARBA00012513"/>
    </source>
</evidence>
<evidence type="ECO:0000256" key="5">
    <source>
        <dbReference type="ARBA" id="ARBA00022527"/>
    </source>
</evidence>
<dbReference type="AlphaFoldDB" id="A0A835B7R9"/>
<dbReference type="Gene3D" id="1.10.510.10">
    <property type="entry name" value="Transferase(Phosphotransferase) domain 1"/>
    <property type="match status" value="1"/>
</dbReference>
<dbReference type="InterPro" id="IPR017441">
    <property type="entry name" value="Protein_kinase_ATP_BS"/>
</dbReference>
<evidence type="ECO:0000256" key="17">
    <source>
        <dbReference type="ARBA" id="ARBA00023136"/>
    </source>
</evidence>